<dbReference type="Pfam" id="PF03953">
    <property type="entry name" value="Tubulin_C"/>
    <property type="match status" value="1"/>
</dbReference>
<dbReference type="PRINTS" id="PR01162">
    <property type="entry name" value="ALPHATUBULIN"/>
</dbReference>
<evidence type="ECO:0000259" key="13">
    <source>
        <dbReference type="SMART" id="SM00864"/>
    </source>
</evidence>
<dbReference type="SUPFAM" id="SSF55307">
    <property type="entry name" value="Tubulin C-terminal domain-like"/>
    <property type="match status" value="1"/>
</dbReference>
<dbReference type="Pfam" id="PF00091">
    <property type="entry name" value="Tubulin"/>
    <property type="match status" value="1"/>
</dbReference>
<dbReference type="GO" id="GO:0005525">
    <property type="term" value="F:GTP binding"/>
    <property type="evidence" value="ECO:0007669"/>
    <property type="project" value="UniProtKB-KW"/>
</dbReference>
<dbReference type="InterPro" id="IPR023123">
    <property type="entry name" value="Tubulin_C"/>
</dbReference>
<dbReference type="CDD" id="cd02186">
    <property type="entry name" value="alpha_tubulin"/>
    <property type="match status" value="1"/>
</dbReference>
<sequence length="587" mass="65142">MSGLSEHWPNAPWRGSALTCLPAIRGADAWEFSNCSLTHSRSVQELWSEHWPDSVRPTSANIEQMSISCDFSLSSSSPVFRARPPAFHCMILRDVVVVVSSSGSSRLVIVGVGAFWARRRSVQGSQSQLVDPSKTASWNERVVSVQHLWKGAWHVLHSIGVVLTLIVLLQWAHLVFCPGSDELGLGLGLERAVCATGSGKYVPRSIFVDLEPTVIDEIRTGTYRQLFHPEQMITGKEDAANNYARGHYTIGKEMVDRTMGMLRKLADQCACLQGFLVFHSIGGGTGSGFTSLLMERMSVEYGKKSKLQFIVYPAPRVSTAVVEPYNAILTTHTTLEHSDCAFMVDNEAIYDICHRNLDIERPSYTNLNRLIGQVVSSITASLRFDGALNVDLNEFQTNLVPYPRIHFPLVTYAPTISIQKAFHEQLSVAEITTACFDPANHMVKCDSRTGKYMACCLLYRGDVVPKDVNAAIATIKTKRTIQFVDWCPTGFKVGINYQPPTVVPGGDLAKVQRAVCMLSNTTAIAEAWARLDHKFDLMYAKRAFVHWYVGEGMEEGEFSEAREDLAALEKDYEEVGTDTVDEGDRVN</sequence>
<comment type="similarity">
    <text evidence="3">Belongs to the tubulin family.</text>
</comment>
<proteinExistence type="evidence at transcript level"/>
<evidence type="ECO:0000256" key="9">
    <source>
        <dbReference type="ARBA" id="ARBA00022842"/>
    </source>
</evidence>
<evidence type="ECO:0000256" key="6">
    <source>
        <dbReference type="ARBA" id="ARBA00022723"/>
    </source>
</evidence>
<organism evidence="15">
    <name type="scientific">Pleurobrachia bachei</name>
    <name type="common">Sea gooseberry</name>
    <dbReference type="NCBI Taxonomy" id="34499"/>
    <lineage>
        <taxon>Eukaryota</taxon>
        <taxon>Metazoa</taxon>
        <taxon>Ctenophora</taxon>
        <taxon>Tentaculata</taxon>
        <taxon>Cydippida</taxon>
        <taxon>Pleurobrachiidae</taxon>
        <taxon>Pleurobrachia</taxon>
    </lineage>
</organism>
<evidence type="ECO:0000313" key="15">
    <source>
        <dbReference type="EMBL" id="AGE89241.1"/>
    </source>
</evidence>
<dbReference type="Gene3D" id="3.40.50.1440">
    <property type="entry name" value="Tubulin/FtsZ, GTPase domain"/>
    <property type="match status" value="1"/>
</dbReference>
<dbReference type="EMBL" id="JX081305">
    <property type="protein sequence ID" value="AGE89241.1"/>
    <property type="molecule type" value="mRNA"/>
</dbReference>
<keyword evidence="10" id="KW-0342">GTP-binding</keyword>
<dbReference type="FunFam" id="3.30.1330.20:FF:000001">
    <property type="entry name" value="Tubulin alpha chain"/>
    <property type="match status" value="1"/>
</dbReference>
<dbReference type="SMART" id="SM00865">
    <property type="entry name" value="Tubulin_C"/>
    <property type="match status" value="1"/>
</dbReference>
<keyword evidence="5" id="KW-0493">Microtubule</keyword>
<dbReference type="GO" id="GO:0005200">
    <property type="term" value="F:structural constituent of cytoskeleton"/>
    <property type="evidence" value="ECO:0007669"/>
    <property type="project" value="InterPro"/>
</dbReference>
<keyword evidence="6" id="KW-0479">Metal-binding</keyword>
<evidence type="ECO:0000256" key="10">
    <source>
        <dbReference type="ARBA" id="ARBA00023134"/>
    </source>
</evidence>
<evidence type="ECO:0000256" key="1">
    <source>
        <dbReference type="ARBA" id="ARBA00001946"/>
    </source>
</evidence>
<protein>
    <submittedName>
        <fullName evidence="15">Alpha-tubulin</fullName>
    </submittedName>
</protein>
<dbReference type="GO" id="GO:0007017">
    <property type="term" value="P:microtubule-based process"/>
    <property type="evidence" value="ECO:0007669"/>
    <property type="project" value="InterPro"/>
</dbReference>
<feature type="domain" description="Tubulin/FtsZ GTPase" evidence="13">
    <location>
        <begin position="192"/>
        <end position="386"/>
    </location>
</feature>
<name>S4TMY6_PLEBA</name>
<evidence type="ECO:0000256" key="7">
    <source>
        <dbReference type="ARBA" id="ARBA00022741"/>
    </source>
</evidence>
<keyword evidence="11" id="KW-0206">Cytoskeleton</keyword>
<dbReference type="InterPro" id="IPR003008">
    <property type="entry name" value="Tubulin_FtsZ_GTPase"/>
</dbReference>
<evidence type="ECO:0000256" key="3">
    <source>
        <dbReference type="ARBA" id="ARBA00009636"/>
    </source>
</evidence>
<reference evidence="15" key="1">
    <citation type="submission" date="2012-05" db="EMBL/GenBank/DDBJ databases">
        <title>The Draft Genome of Pleurobrachia bachei.</title>
        <authorList>
            <person name="Kohn A.B."/>
            <person name="Moroz L.L."/>
        </authorList>
    </citation>
    <scope>NUCLEOTIDE SEQUENCE</scope>
</reference>
<dbReference type="GO" id="GO:0016787">
    <property type="term" value="F:hydrolase activity"/>
    <property type="evidence" value="ECO:0007669"/>
    <property type="project" value="UniProtKB-KW"/>
</dbReference>
<feature type="domain" description="Tubulin/FtsZ 2-layer sandwich" evidence="14">
    <location>
        <begin position="388"/>
        <end position="533"/>
    </location>
</feature>
<evidence type="ECO:0000256" key="11">
    <source>
        <dbReference type="ARBA" id="ARBA00023212"/>
    </source>
</evidence>
<keyword evidence="7" id="KW-0547">Nucleotide-binding</keyword>
<dbReference type="InterPro" id="IPR017975">
    <property type="entry name" value="Tubulin_CS"/>
</dbReference>
<dbReference type="PANTHER" id="PTHR11588">
    <property type="entry name" value="TUBULIN"/>
    <property type="match status" value="1"/>
</dbReference>
<evidence type="ECO:0000256" key="12">
    <source>
        <dbReference type="ARBA" id="ARBA00049117"/>
    </source>
</evidence>
<dbReference type="PRINTS" id="PR01161">
    <property type="entry name" value="TUBULIN"/>
</dbReference>
<dbReference type="InterPro" id="IPR018316">
    <property type="entry name" value="Tubulin/FtsZ_2-layer-sand-dom"/>
</dbReference>
<evidence type="ECO:0000256" key="2">
    <source>
        <dbReference type="ARBA" id="ARBA00004245"/>
    </source>
</evidence>
<dbReference type="InterPro" id="IPR002452">
    <property type="entry name" value="Alpha_tubulin"/>
</dbReference>
<dbReference type="GO" id="GO:0046872">
    <property type="term" value="F:metal ion binding"/>
    <property type="evidence" value="ECO:0007669"/>
    <property type="project" value="UniProtKB-KW"/>
</dbReference>
<evidence type="ECO:0000256" key="8">
    <source>
        <dbReference type="ARBA" id="ARBA00022801"/>
    </source>
</evidence>
<dbReference type="PROSITE" id="PS00227">
    <property type="entry name" value="TUBULIN"/>
    <property type="match status" value="1"/>
</dbReference>
<dbReference type="GO" id="GO:0005874">
    <property type="term" value="C:microtubule"/>
    <property type="evidence" value="ECO:0007669"/>
    <property type="project" value="UniProtKB-KW"/>
</dbReference>
<dbReference type="SMART" id="SM00864">
    <property type="entry name" value="Tubulin"/>
    <property type="match status" value="1"/>
</dbReference>
<dbReference type="FunFam" id="1.10.287.600:FF:000005">
    <property type="entry name" value="Tubulin alpha chain"/>
    <property type="match status" value="1"/>
</dbReference>
<evidence type="ECO:0000256" key="5">
    <source>
        <dbReference type="ARBA" id="ARBA00022701"/>
    </source>
</evidence>
<dbReference type="Gene3D" id="3.30.1330.20">
    <property type="entry name" value="Tubulin/FtsZ, C-terminal domain"/>
    <property type="match status" value="1"/>
</dbReference>
<comment type="cofactor">
    <cofactor evidence="1">
        <name>Mg(2+)</name>
        <dbReference type="ChEBI" id="CHEBI:18420"/>
    </cofactor>
</comment>
<comment type="subcellular location">
    <subcellularLocation>
        <location evidence="2">Cytoplasm</location>
        <location evidence="2">Cytoskeleton</location>
    </subcellularLocation>
</comment>
<dbReference type="InterPro" id="IPR000217">
    <property type="entry name" value="Tubulin"/>
</dbReference>
<dbReference type="SUPFAM" id="SSF52490">
    <property type="entry name" value="Tubulin nucleotide-binding domain-like"/>
    <property type="match status" value="1"/>
</dbReference>
<dbReference type="FunFam" id="3.40.50.1440:FF:000007">
    <property type="entry name" value="Tubulin alpha chain"/>
    <property type="match status" value="1"/>
</dbReference>
<dbReference type="InterPro" id="IPR037103">
    <property type="entry name" value="Tubulin/FtsZ-like_C"/>
</dbReference>
<dbReference type="InterPro" id="IPR036525">
    <property type="entry name" value="Tubulin/FtsZ_GTPase_sf"/>
</dbReference>
<keyword evidence="4" id="KW-0963">Cytoplasm</keyword>
<dbReference type="InterPro" id="IPR008280">
    <property type="entry name" value="Tub_FtsZ_C"/>
</dbReference>
<evidence type="ECO:0000256" key="4">
    <source>
        <dbReference type="ARBA" id="ARBA00022490"/>
    </source>
</evidence>
<dbReference type="AlphaFoldDB" id="S4TMY6"/>
<evidence type="ECO:0000259" key="14">
    <source>
        <dbReference type="SMART" id="SM00865"/>
    </source>
</evidence>
<comment type="catalytic activity">
    <reaction evidence="12">
        <text>GTP + H2O = GDP + phosphate + H(+)</text>
        <dbReference type="Rhea" id="RHEA:19669"/>
        <dbReference type="ChEBI" id="CHEBI:15377"/>
        <dbReference type="ChEBI" id="CHEBI:15378"/>
        <dbReference type="ChEBI" id="CHEBI:37565"/>
        <dbReference type="ChEBI" id="CHEBI:43474"/>
        <dbReference type="ChEBI" id="CHEBI:58189"/>
    </reaction>
    <physiologicalReaction direction="left-to-right" evidence="12">
        <dbReference type="Rhea" id="RHEA:19670"/>
    </physiologicalReaction>
</comment>
<keyword evidence="8" id="KW-0378">Hydrolase</keyword>
<keyword evidence="9" id="KW-0460">Magnesium</keyword>
<accession>S4TMY6</accession>
<dbReference type="Gene3D" id="1.10.287.600">
    <property type="entry name" value="Helix hairpin bin"/>
    <property type="match status" value="1"/>
</dbReference>